<dbReference type="GO" id="GO:0019251">
    <property type="term" value="P:anaerobic cobalamin biosynthetic process"/>
    <property type="evidence" value="ECO:0007669"/>
    <property type="project" value="InterPro"/>
</dbReference>
<name>A0A7M3MKD2_9BACT</name>
<dbReference type="CDD" id="cd03413">
    <property type="entry name" value="CbiK_C"/>
    <property type="match status" value="1"/>
</dbReference>
<dbReference type="GO" id="GO:0046872">
    <property type="term" value="F:metal ion binding"/>
    <property type="evidence" value="ECO:0007669"/>
    <property type="project" value="UniProtKB-KW"/>
</dbReference>
<keyword evidence="4" id="KW-1185">Reference proteome</keyword>
<proteinExistence type="predicted"/>
<reference evidence="3 4" key="1">
    <citation type="submission" date="2018-06" db="EMBL/GenBank/DDBJ databases">
        <title>Complete genome of Desulfovibrio indonesiensis P37SLT.</title>
        <authorList>
            <person name="Crispim J.S."/>
            <person name="Vidigal P.M.P."/>
            <person name="Silva L.C.F."/>
            <person name="Laguardia C.N."/>
            <person name="Araujo L.C."/>
            <person name="Dias R.S."/>
            <person name="Sousa M.P."/>
            <person name="Paula S.O."/>
            <person name="Silva C."/>
        </authorList>
    </citation>
    <scope>NUCLEOTIDE SEQUENCE [LARGE SCALE GENOMIC DNA]</scope>
    <source>
        <strain evidence="3 4">P37SLT</strain>
    </source>
</reference>
<keyword evidence="2" id="KW-0170">Cobalt</keyword>
<feature type="binding site" evidence="2">
    <location>
        <position position="147"/>
    </location>
    <ligand>
        <name>Co(2+)</name>
        <dbReference type="ChEBI" id="CHEBI:48828"/>
    </ligand>
</feature>
<protein>
    <submittedName>
        <fullName evidence="3">Sirohydrochlorin cobaltochelatase</fullName>
    </submittedName>
</protein>
<dbReference type="PIRSF" id="PIRSF033579">
    <property type="entry name" value="Anaer_Co_chel"/>
    <property type="match status" value="1"/>
</dbReference>
<comment type="caution">
    <text evidence="3">The sequence shown here is derived from an EMBL/GenBank/DDBJ whole genome shotgun (WGS) entry which is preliminary data.</text>
</comment>
<evidence type="ECO:0000313" key="4">
    <source>
        <dbReference type="Proteomes" id="UP000448292"/>
    </source>
</evidence>
<accession>A0A7M3MKD2</accession>
<dbReference type="Proteomes" id="UP000448292">
    <property type="component" value="Unassembled WGS sequence"/>
</dbReference>
<dbReference type="Gene3D" id="3.40.50.1400">
    <property type="match status" value="2"/>
</dbReference>
<gene>
    <name evidence="3" type="ORF">DPQ33_01115</name>
</gene>
<dbReference type="RefSeq" id="WP_144301323.1">
    <property type="nucleotide sequence ID" value="NZ_QMIE01000001.1"/>
</dbReference>
<dbReference type="OrthoDB" id="9770331at2"/>
<dbReference type="Pfam" id="PF06180">
    <property type="entry name" value="CbiK"/>
    <property type="match status" value="1"/>
</dbReference>
<sequence length="263" mass="28512">MSNSAILLAAFGSSEPQAHRILAVFETKVRQAFPGRPVRWAFTSGLIRERLAGEGKKTDSVSKAIARIGFERFETVAVQSLHVIPGKEFEDMERAVMTAVEDGVIRRATLGAPLLACETDVDNTADAIIRHLPTERSEGEAVLIMGHGTWHHGDAAYDRLAAALTTRDPLVRLGTLEGIQSLEPLLADLRKEHVATIWLVPLLAVVGAHVQRDMAGAGPDSWKSRIEAAGFSCIPIMRGAVENEGLADIWIEHLESAVTELDA</sequence>
<dbReference type="SUPFAM" id="SSF53800">
    <property type="entry name" value="Chelatase"/>
    <property type="match status" value="1"/>
</dbReference>
<evidence type="ECO:0000256" key="2">
    <source>
        <dbReference type="PIRSR" id="PIRSR033579-3"/>
    </source>
</evidence>
<feature type="binding site" evidence="2">
    <location>
        <position position="209"/>
    </location>
    <ligand>
        <name>Co(2+)</name>
        <dbReference type="ChEBI" id="CHEBI:48828"/>
    </ligand>
</feature>
<keyword evidence="2" id="KW-0479">Metal-binding</keyword>
<evidence type="ECO:0000313" key="3">
    <source>
        <dbReference type="EMBL" id="TVM19862.1"/>
    </source>
</evidence>
<dbReference type="InterPro" id="IPR010388">
    <property type="entry name" value="Anaerobic_Co-chelatase"/>
</dbReference>
<dbReference type="GO" id="GO:0016852">
    <property type="term" value="F:sirohydrochlorin cobaltochelatase activity"/>
    <property type="evidence" value="ECO:0007669"/>
    <property type="project" value="InterPro"/>
</dbReference>
<organism evidence="3 4">
    <name type="scientific">Oceanidesulfovibrio indonesiensis</name>
    <dbReference type="NCBI Taxonomy" id="54767"/>
    <lineage>
        <taxon>Bacteria</taxon>
        <taxon>Pseudomonadati</taxon>
        <taxon>Thermodesulfobacteriota</taxon>
        <taxon>Desulfovibrionia</taxon>
        <taxon>Desulfovibrionales</taxon>
        <taxon>Desulfovibrionaceae</taxon>
        <taxon>Oceanidesulfovibrio</taxon>
    </lineage>
</organism>
<dbReference type="AlphaFoldDB" id="A0A7M3MKD2"/>
<evidence type="ECO:0000256" key="1">
    <source>
        <dbReference type="PIRSR" id="PIRSR033579-1"/>
    </source>
</evidence>
<dbReference type="EMBL" id="QMIE01000001">
    <property type="protein sequence ID" value="TVM19862.1"/>
    <property type="molecule type" value="Genomic_DNA"/>
</dbReference>
<feature type="binding site" evidence="2">
    <location>
        <position position="177"/>
    </location>
    <ligand>
        <name>Co(2+)</name>
        <dbReference type="ChEBI" id="CHEBI:48828"/>
    </ligand>
</feature>
<feature type="active site" description="Proton acceptor" evidence="1">
    <location>
        <position position="147"/>
    </location>
</feature>